<dbReference type="RefSeq" id="WP_011770098.1">
    <property type="nucleotide sequence ID" value="NC_008709.1"/>
</dbReference>
<keyword evidence="2" id="KW-1185">Reference proteome</keyword>
<dbReference type="InterPro" id="IPR038444">
    <property type="entry name" value="DUF465_sf"/>
</dbReference>
<dbReference type="Proteomes" id="UP000000639">
    <property type="component" value="Chromosome"/>
</dbReference>
<proteinExistence type="predicted"/>
<dbReference type="Pfam" id="PF04325">
    <property type="entry name" value="DUF465"/>
    <property type="match status" value="1"/>
</dbReference>
<evidence type="ECO:0000313" key="2">
    <source>
        <dbReference type="Proteomes" id="UP000000639"/>
    </source>
</evidence>
<sequence>MLNENHAMIIDFPELKRDIVQLTHHDPLFKQKSQQYHELDYKIRQLELLGTPTDDQHTHQLKLERATLKDLLYQQLTSHHRREG</sequence>
<name>A1SVM3_PSYIN</name>
<dbReference type="OrthoDB" id="1263265at2"/>
<dbReference type="STRING" id="357804.Ping_1754"/>
<protein>
    <recommendedName>
        <fullName evidence="3">DUF465 domain-containing protein</fullName>
    </recommendedName>
</protein>
<evidence type="ECO:0008006" key="3">
    <source>
        <dbReference type="Google" id="ProtNLM"/>
    </source>
</evidence>
<dbReference type="InterPro" id="IPR007420">
    <property type="entry name" value="DUF465"/>
</dbReference>
<dbReference type="Gene3D" id="6.10.280.50">
    <property type="match status" value="1"/>
</dbReference>
<dbReference type="eggNOG" id="COG2841">
    <property type="taxonomic scope" value="Bacteria"/>
</dbReference>
<organism evidence="1 2">
    <name type="scientific">Psychromonas ingrahamii (strain DSM 17664 / CCUG 51855 / 37)</name>
    <dbReference type="NCBI Taxonomy" id="357804"/>
    <lineage>
        <taxon>Bacteria</taxon>
        <taxon>Pseudomonadati</taxon>
        <taxon>Pseudomonadota</taxon>
        <taxon>Gammaproteobacteria</taxon>
        <taxon>Alteromonadales</taxon>
        <taxon>Psychromonadaceae</taxon>
        <taxon>Psychromonas</taxon>
    </lineage>
</organism>
<dbReference type="KEGG" id="pin:Ping_1754"/>
<accession>A1SVM3</accession>
<evidence type="ECO:0000313" key="1">
    <source>
        <dbReference type="EMBL" id="ABM03538.1"/>
    </source>
</evidence>
<dbReference type="EMBL" id="CP000510">
    <property type="protein sequence ID" value="ABM03538.1"/>
    <property type="molecule type" value="Genomic_DNA"/>
</dbReference>
<gene>
    <name evidence="1" type="ordered locus">Ping_1754</name>
</gene>
<reference evidence="1 2" key="1">
    <citation type="submission" date="2007-01" db="EMBL/GenBank/DDBJ databases">
        <title>Complete sequence of Psychromonas ingrahamii 37.</title>
        <authorList>
            <consortium name="US DOE Joint Genome Institute"/>
            <person name="Copeland A."/>
            <person name="Lucas S."/>
            <person name="Lapidus A."/>
            <person name="Barry K."/>
            <person name="Detter J.C."/>
            <person name="Glavina del Rio T."/>
            <person name="Hammon N."/>
            <person name="Israni S."/>
            <person name="Dalin E."/>
            <person name="Tice H."/>
            <person name="Pitluck S."/>
            <person name="Thompson L.S."/>
            <person name="Brettin T."/>
            <person name="Bruce D."/>
            <person name="Han C."/>
            <person name="Tapia R."/>
            <person name="Schmutz J."/>
            <person name="Larimer F."/>
            <person name="Land M."/>
            <person name="Hauser L."/>
            <person name="Kyrpides N."/>
            <person name="Ivanova N."/>
            <person name="Staley J."/>
            <person name="Richardson P."/>
        </authorList>
    </citation>
    <scope>NUCLEOTIDE SEQUENCE [LARGE SCALE GENOMIC DNA]</scope>
    <source>
        <strain evidence="1 2">37</strain>
    </source>
</reference>
<dbReference type="HOGENOM" id="CLU_165482_0_0_6"/>
<dbReference type="AlphaFoldDB" id="A1SVM3"/>